<reference evidence="2" key="2">
    <citation type="submission" date="2018-04" db="EMBL/GenBank/DDBJ databases">
        <title>OnivRS2 (Oryza nivara Reference Sequence Version 2).</title>
        <authorList>
            <person name="Zhang J."/>
            <person name="Kudrna D."/>
            <person name="Lee S."/>
            <person name="Talag J."/>
            <person name="Rajasekar S."/>
            <person name="Welchert J."/>
            <person name="Hsing Y.-I."/>
            <person name="Wing R.A."/>
        </authorList>
    </citation>
    <scope>NUCLEOTIDE SEQUENCE [LARGE SCALE GENOMIC DNA]</scope>
    <source>
        <strain evidence="2">SL10</strain>
    </source>
</reference>
<keyword evidence="3" id="KW-1185">Reference proteome</keyword>
<dbReference type="EnsemblPlants" id="ONIVA08G07930.1">
    <property type="protein sequence ID" value="ONIVA08G07930.1"/>
    <property type="gene ID" value="ONIVA08G07930"/>
</dbReference>
<accession>A0A0E0I905</accession>
<evidence type="ECO:0000313" key="3">
    <source>
        <dbReference type="Proteomes" id="UP000006591"/>
    </source>
</evidence>
<feature type="compositionally biased region" description="Basic and acidic residues" evidence="1">
    <location>
        <begin position="16"/>
        <end position="29"/>
    </location>
</feature>
<sequence>MGGSNPSPAVLGRGGEQWRGRPLHLHDLDSDNVDDQDVLAATTAGGDVGSGGSGSAWTPPSKLAQSAISVRLACLSLV</sequence>
<protein>
    <submittedName>
        <fullName evidence="2">Uncharacterized protein</fullName>
    </submittedName>
</protein>
<proteinExistence type="predicted"/>
<name>A0A0E0I905_ORYNI</name>
<organism evidence="2">
    <name type="scientific">Oryza nivara</name>
    <name type="common">Indian wild rice</name>
    <name type="synonym">Oryza sativa f. spontanea</name>
    <dbReference type="NCBI Taxonomy" id="4536"/>
    <lineage>
        <taxon>Eukaryota</taxon>
        <taxon>Viridiplantae</taxon>
        <taxon>Streptophyta</taxon>
        <taxon>Embryophyta</taxon>
        <taxon>Tracheophyta</taxon>
        <taxon>Spermatophyta</taxon>
        <taxon>Magnoliopsida</taxon>
        <taxon>Liliopsida</taxon>
        <taxon>Poales</taxon>
        <taxon>Poaceae</taxon>
        <taxon>BOP clade</taxon>
        <taxon>Oryzoideae</taxon>
        <taxon>Oryzeae</taxon>
        <taxon>Oryzinae</taxon>
        <taxon>Oryza</taxon>
    </lineage>
</organism>
<dbReference type="Gramene" id="ONIVA08G07930.1">
    <property type="protein sequence ID" value="ONIVA08G07930.1"/>
    <property type="gene ID" value="ONIVA08G07930"/>
</dbReference>
<dbReference type="HOGENOM" id="CLU_2626188_0_0_1"/>
<reference evidence="2" key="1">
    <citation type="submission" date="2015-04" db="UniProtKB">
        <authorList>
            <consortium name="EnsemblPlants"/>
        </authorList>
    </citation>
    <scope>IDENTIFICATION</scope>
    <source>
        <strain evidence="2">SL10</strain>
    </source>
</reference>
<dbReference type="AlphaFoldDB" id="A0A0E0I905"/>
<evidence type="ECO:0000313" key="2">
    <source>
        <dbReference type="EnsemblPlants" id="ONIVA08G07930.1"/>
    </source>
</evidence>
<evidence type="ECO:0000256" key="1">
    <source>
        <dbReference type="SAM" id="MobiDB-lite"/>
    </source>
</evidence>
<dbReference type="Proteomes" id="UP000006591">
    <property type="component" value="Chromosome 8"/>
</dbReference>
<feature type="region of interest" description="Disordered" evidence="1">
    <location>
        <begin position="1"/>
        <end position="60"/>
    </location>
</feature>